<sequence length="744" mass="81884">MERPEINCCCGRLDCAYLQHNSAALASLEKDVHIAARLGQALLGRHESYMAEAEADRTRMIAEIEKLEEQKKEAQAENAKIIQENRGLLDQLEGLNDVISESDAHIKALNTSLESVQLEVRRLTAAASRATILEAQLTQLEVDQARLQDTLTATEENERSAIHRWRQAERTLRDLHEQVEKIEKESRGEREKHAELLAQMERRRTVERELDTAAGRLKGAAATASLGRNTSGTSIVSHFVRDILQDNANLQFSLNELKELLQSSDEEVRSLRDKLMFHHQQLCGGEQEASSEGASHVLLSEELQKVQSPSQEFHVHHHYHAPIGATSQRKDRNRFSLHRPQKKRRTIFPTLFESPPKGSTGSPLSPNSRHLTSPSTALGTPPLSTSANHWVDQTPGLVFSSGPSSPRSTYKASSLFDRSDVGFDSSRPTSPESGFASPLSRPCHRKLPSDTSIRSVLDERWLDDLPSIPLTFPRLRADLSSKPNILTENDESGNKDGSFPGLPTLEEHEDNADTRACCAADDQVVMPLRSPQLHRSASHESLLSISGMDIHSTSEYLSNSFSHTVFVPKKPRRIASAGTIFSSTLPVTSLTDVTVSKVSISKSKSPHSLLSSVAFSTIPSNTATSATSTVSKTYSGPQLCQDPQPTNIKSRMGSWILGKWSSPLRPTARPDSVNSSASTIFTSSLLSSSPASKESARSPEIPLFRSPGVNQKGLILGLRPPEKTPISLHPETIDEALLRESLEE</sequence>
<name>A0ACB8V3B6_9EURO</name>
<dbReference type="EMBL" id="JALBCA010000018">
    <property type="protein sequence ID" value="KAI2390336.1"/>
    <property type="molecule type" value="Genomic_DNA"/>
</dbReference>
<reference evidence="1" key="1">
    <citation type="journal article" date="2022" name="bioRxiv">
        <title>Population genetic analysis of Ophidiomyces ophidiicola, the causative agent of snake fungal disease, indicates recent introductions to the USA.</title>
        <authorList>
            <person name="Ladner J.T."/>
            <person name="Palmer J.M."/>
            <person name="Ettinger C.L."/>
            <person name="Stajich J.E."/>
            <person name="Farrell T.M."/>
            <person name="Glorioso B.M."/>
            <person name="Lawson B."/>
            <person name="Price S.J."/>
            <person name="Stengle A.G."/>
            <person name="Grear D.A."/>
            <person name="Lorch J.M."/>
        </authorList>
    </citation>
    <scope>NUCLEOTIDE SEQUENCE</scope>
    <source>
        <strain evidence="1">NWHC 24266-5</strain>
    </source>
</reference>
<comment type="caution">
    <text evidence="1">The sequence shown here is derived from an EMBL/GenBank/DDBJ whole genome shotgun (WGS) entry which is preliminary data.</text>
</comment>
<protein>
    <submittedName>
        <fullName evidence="1">Uncharacterized protein</fullName>
    </submittedName>
</protein>
<organism evidence="1">
    <name type="scientific">Ophidiomyces ophidiicola</name>
    <dbReference type="NCBI Taxonomy" id="1387563"/>
    <lineage>
        <taxon>Eukaryota</taxon>
        <taxon>Fungi</taxon>
        <taxon>Dikarya</taxon>
        <taxon>Ascomycota</taxon>
        <taxon>Pezizomycotina</taxon>
        <taxon>Eurotiomycetes</taxon>
        <taxon>Eurotiomycetidae</taxon>
        <taxon>Onygenales</taxon>
        <taxon>Onygenaceae</taxon>
        <taxon>Ophidiomyces</taxon>
    </lineage>
</organism>
<proteinExistence type="predicted"/>
<accession>A0ACB8V3B6</accession>
<evidence type="ECO:0000313" key="1">
    <source>
        <dbReference type="EMBL" id="KAI2390336.1"/>
    </source>
</evidence>
<gene>
    <name evidence="1" type="ORF">LOY88_001670</name>
</gene>